<dbReference type="InterPro" id="IPR041297">
    <property type="entry name" value="Crb2_Tudor"/>
</dbReference>
<dbReference type="GO" id="GO:0042393">
    <property type="term" value="F:histone binding"/>
    <property type="evidence" value="ECO:0007669"/>
    <property type="project" value="TreeGrafter"/>
</dbReference>
<feature type="region of interest" description="Disordered" evidence="4">
    <location>
        <begin position="193"/>
        <end position="239"/>
    </location>
</feature>
<feature type="compositionally biased region" description="Acidic residues" evidence="4">
    <location>
        <begin position="429"/>
        <end position="441"/>
    </location>
</feature>
<feature type="compositionally biased region" description="Low complexity" evidence="4">
    <location>
        <begin position="657"/>
        <end position="666"/>
    </location>
</feature>
<keyword evidence="3" id="KW-0539">Nucleus</keyword>
<feature type="domain" description="BRCT" evidence="5">
    <location>
        <begin position="1091"/>
        <end position="1196"/>
    </location>
</feature>
<dbReference type="OrthoDB" id="129353at2759"/>
<dbReference type="SUPFAM" id="SSF52113">
    <property type="entry name" value="BRCT domain"/>
    <property type="match status" value="1"/>
</dbReference>
<dbReference type="GeneID" id="25324162"/>
<dbReference type="HOGENOM" id="CLU_002263_0_0_1"/>
<feature type="compositionally biased region" description="Low complexity" evidence="4">
    <location>
        <begin position="325"/>
        <end position="335"/>
    </location>
</feature>
<feature type="region of interest" description="Disordered" evidence="4">
    <location>
        <begin position="272"/>
        <end position="310"/>
    </location>
</feature>
<dbReference type="InterPro" id="IPR036420">
    <property type="entry name" value="BRCT_dom_sf"/>
</dbReference>
<dbReference type="SMART" id="SM00292">
    <property type="entry name" value="BRCT"/>
    <property type="match status" value="1"/>
</dbReference>
<dbReference type="Gene3D" id="2.30.30.140">
    <property type="match status" value="1"/>
</dbReference>
<dbReference type="Pfam" id="PF18115">
    <property type="entry name" value="Tudor_3"/>
    <property type="match status" value="1"/>
</dbReference>
<feature type="compositionally biased region" description="Polar residues" evidence="4">
    <location>
        <begin position="1057"/>
        <end position="1073"/>
    </location>
</feature>
<feature type="compositionally biased region" description="Polar residues" evidence="4">
    <location>
        <begin position="592"/>
        <end position="618"/>
    </location>
</feature>
<keyword evidence="7" id="KW-1185">Reference proteome</keyword>
<dbReference type="RefSeq" id="XP_013318274.1">
    <property type="nucleotide sequence ID" value="XM_013462820.1"/>
</dbReference>
<dbReference type="EMBL" id="KN847318">
    <property type="protein sequence ID" value="KIW57690.1"/>
    <property type="molecule type" value="Genomic_DNA"/>
</dbReference>
<feature type="compositionally biased region" description="Basic and acidic residues" evidence="4">
    <location>
        <begin position="872"/>
        <end position="886"/>
    </location>
</feature>
<feature type="compositionally biased region" description="Basic and acidic residues" evidence="4">
    <location>
        <begin position="619"/>
        <end position="635"/>
    </location>
</feature>
<evidence type="ECO:0000313" key="7">
    <source>
        <dbReference type="Proteomes" id="UP000054342"/>
    </source>
</evidence>
<protein>
    <recommendedName>
        <fullName evidence="5">BRCT domain-containing protein</fullName>
    </recommendedName>
</protein>
<dbReference type="CDD" id="cd17745">
    <property type="entry name" value="BRCT_p53bp1_rpt1"/>
    <property type="match status" value="1"/>
</dbReference>
<sequence>MEGPILLDTESESIDISSIKFAVLHGLESTHEQPDSNHSLVAQQQLTAIKHAFAQLSPIRSTNPDPAPSKDTAPELASTVVESQQLSNVESPLKSLRPATAPKTAVTVAQKMNRQGSDAPTQELSQSHYTILLQNRSRSERQLQHAQDDTEVVEEESPQLSLQEGDEGHIDLLSSLVTRKEGPIELDSDPVDFSPTQSQHALSQFPESQRFKTPATAGRKRKFNSDVIDSPELPRNPLLHNGTNNQANVIGLSQAFAATQADTSPFVQNVHGDLPSDRPSPKIELQPRPMTATSSPMKPIVPFQRASTEPASRYISVREELAARARQAQLEQQQAFDEENDDDDDDFGEEPDSVVKYRRRREIDRRVQEKIQRLSSPSRRPLRGPSMSKSSPIRSPSRSSPPGLLSRRTTTRFIEASSPTKTNSPIPVDDSEQETDHEDAVEIAVARSSQALVPLDEEDKENFLDNGSQVPETAARLFRIANGAPSQLEDSPSLRHGRRRSGDIHPLHSSQPFAVADSQSSQSRRRLQKLSQAPNSTPAAGSLDFVPQSPTPSAPTTGIPRAEEIDETSNMGGNLQDAPVSPPSASGANPPNIQSSRPPQSTIPETSSNEQQVPASRSASDDKRGDPESTSRVDFETAQSHIPTPTAHVERPNAIETSTPLVTDTTPTRKRRRMAEIAAEPSPLKSQLSFNANDALQLDPAFQSPERRGPLICKPVIDVAHQVSMHDDQQEEGGKTLAERVSDLSQTGPHESLSNMDDPSSPRSNSNHLKYPSVTQVTTPTYSRRLRKPSAKILEASKVPPPAVSTQTRTSQWDLDASPPQKAVPAKPTSVLKRKAADIDGPASKKRSTQTGTVSSKKAASTKTIPAEVENTEDRLIDRPPHHPENVEEEANTIVQPSSDDVPVAPNMVFACFNGKTRAYYPARCLGLVDAESSRYRVQWEGYDPEEIDQHGIRSLDLHIGDLVKVNMQGFPKVSYVIKAFSDKIPAKDGTQAITDIRGYKNLLVSPKQRKSLPADLSTDSVQEVPVASIYLDSNMWGQMKDRSYKHKAMALQGSLSGVSTPVGRSSTPSTPQSRHRRGATAAAVSASIHVPGGIFTNMAFAISYDEKRKDKLARHIRKEGGLVLRDSFPDLLETDSIELKPQFADLSFTALLTDCHSRKPKYMQALALAVPCLNGRWVEACIQADELVDWSTYLLPAGASAELDGAIRSRTLPLTHTNSARVADMITSRPTILNGSSAVVALGKDNETRKAYLFFIRALGAGDVVSVPDLASAKAAVENQGTDANDAVSYVFVDDGDVDSAKALFSQPTSVSTQKGRNKTKMLKSQQTLTGEDKAQVKVMCKEDILQSLILGKLWMGGMQLRTRRGP</sequence>
<feature type="compositionally biased region" description="Polar residues" evidence="4">
    <location>
        <begin position="743"/>
        <end position="782"/>
    </location>
</feature>
<feature type="region of interest" description="Disordered" evidence="4">
    <location>
        <begin position="58"/>
        <end position="77"/>
    </location>
</feature>
<evidence type="ECO:0000256" key="2">
    <source>
        <dbReference type="ARBA" id="ARBA00022763"/>
    </source>
</evidence>
<dbReference type="PANTHER" id="PTHR15321">
    <property type="entry name" value="TUMOR SUPPRESSOR P53-BINDING PROTEIN 1"/>
    <property type="match status" value="1"/>
</dbReference>
<comment type="subcellular location">
    <subcellularLocation>
        <location evidence="1">Nucleus</location>
    </subcellularLocation>
</comment>
<feature type="compositionally biased region" description="Basic and acidic residues" evidence="4">
    <location>
        <begin position="361"/>
        <end position="372"/>
    </location>
</feature>
<gene>
    <name evidence="6" type="ORF">PV05_02254</name>
</gene>
<dbReference type="STRING" id="348802.A0A0D2ESH8"/>
<dbReference type="GO" id="GO:0005634">
    <property type="term" value="C:nucleus"/>
    <property type="evidence" value="ECO:0007669"/>
    <property type="project" value="UniProtKB-SubCell"/>
</dbReference>
<dbReference type="InterPro" id="IPR047252">
    <property type="entry name" value="TP53BP1-like"/>
</dbReference>
<feature type="region of interest" description="Disordered" evidence="4">
    <location>
        <begin position="1057"/>
        <end position="1077"/>
    </location>
</feature>
<feature type="region of interest" description="Disordered" evidence="4">
    <location>
        <begin position="325"/>
        <end position="669"/>
    </location>
</feature>
<feature type="compositionally biased region" description="Acidic residues" evidence="4">
    <location>
        <begin position="336"/>
        <end position="352"/>
    </location>
</feature>
<feature type="region of interest" description="Disordered" evidence="4">
    <location>
        <begin position="743"/>
        <end position="900"/>
    </location>
</feature>
<evidence type="ECO:0000259" key="5">
    <source>
        <dbReference type="PROSITE" id="PS50172"/>
    </source>
</evidence>
<dbReference type="PROSITE" id="PS50172">
    <property type="entry name" value="BRCT"/>
    <property type="match status" value="1"/>
</dbReference>
<feature type="compositionally biased region" description="Low complexity" evidence="4">
    <location>
        <begin position="373"/>
        <end position="408"/>
    </location>
</feature>
<feature type="compositionally biased region" description="Basic and acidic residues" evidence="4">
    <location>
        <begin position="138"/>
        <end position="148"/>
    </location>
</feature>
<dbReference type="Gene3D" id="3.40.50.10190">
    <property type="entry name" value="BRCT domain"/>
    <property type="match status" value="1"/>
</dbReference>
<proteinExistence type="predicted"/>
<dbReference type="Proteomes" id="UP000054342">
    <property type="component" value="Unassembled WGS sequence"/>
</dbReference>
<dbReference type="InterPro" id="IPR047249">
    <property type="entry name" value="BRCT_p53bp1-like_rpt1"/>
</dbReference>
<dbReference type="GO" id="GO:0000077">
    <property type="term" value="P:DNA damage checkpoint signaling"/>
    <property type="evidence" value="ECO:0007669"/>
    <property type="project" value="TreeGrafter"/>
</dbReference>
<dbReference type="PANTHER" id="PTHR15321:SF3">
    <property type="entry name" value="TP53-BINDING PROTEIN 1"/>
    <property type="match status" value="1"/>
</dbReference>
<evidence type="ECO:0000256" key="1">
    <source>
        <dbReference type="ARBA" id="ARBA00004123"/>
    </source>
</evidence>
<organism evidence="6 7">
    <name type="scientific">Exophiala xenobiotica</name>
    <dbReference type="NCBI Taxonomy" id="348802"/>
    <lineage>
        <taxon>Eukaryota</taxon>
        <taxon>Fungi</taxon>
        <taxon>Dikarya</taxon>
        <taxon>Ascomycota</taxon>
        <taxon>Pezizomycotina</taxon>
        <taxon>Eurotiomycetes</taxon>
        <taxon>Chaetothyriomycetidae</taxon>
        <taxon>Chaetothyriales</taxon>
        <taxon>Herpotrichiellaceae</taxon>
        <taxon>Exophiala</taxon>
    </lineage>
</organism>
<accession>A0A0D2ESH8</accession>
<dbReference type="InterPro" id="IPR001357">
    <property type="entry name" value="BRCT_dom"/>
</dbReference>
<feature type="region of interest" description="Disordered" evidence="4">
    <location>
        <begin position="138"/>
        <end position="163"/>
    </location>
</feature>
<evidence type="ECO:0000256" key="3">
    <source>
        <dbReference type="ARBA" id="ARBA00023242"/>
    </source>
</evidence>
<evidence type="ECO:0000313" key="6">
    <source>
        <dbReference type="EMBL" id="KIW57690.1"/>
    </source>
</evidence>
<feature type="compositionally biased region" description="Polar residues" evidence="4">
    <location>
        <begin position="849"/>
        <end position="864"/>
    </location>
</feature>
<reference evidence="6 7" key="1">
    <citation type="submission" date="2015-01" db="EMBL/GenBank/DDBJ databases">
        <title>The Genome Sequence of Exophiala xenobiotica CBS118157.</title>
        <authorList>
            <consortium name="The Broad Institute Genomics Platform"/>
            <person name="Cuomo C."/>
            <person name="de Hoog S."/>
            <person name="Gorbushina A."/>
            <person name="Stielow B."/>
            <person name="Teixiera M."/>
            <person name="Abouelleil A."/>
            <person name="Chapman S.B."/>
            <person name="Priest M."/>
            <person name="Young S.K."/>
            <person name="Wortman J."/>
            <person name="Nusbaum C."/>
            <person name="Birren B."/>
        </authorList>
    </citation>
    <scope>NUCLEOTIDE SEQUENCE [LARGE SCALE GENOMIC DNA]</scope>
    <source>
        <strain evidence="6 7">CBS 118157</strain>
    </source>
</reference>
<feature type="compositionally biased region" description="Polar residues" evidence="4">
    <location>
        <begin position="804"/>
        <end position="813"/>
    </location>
</feature>
<evidence type="ECO:0000256" key="4">
    <source>
        <dbReference type="SAM" id="MobiDB-lite"/>
    </source>
</evidence>
<dbReference type="GO" id="GO:0045944">
    <property type="term" value="P:positive regulation of transcription by RNA polymerase II"/>
    <property type="evidence" value="ECO:0007669"/>
    <property type="project" value="TreeGrafter"/>
</dbReference>
<keyword evidence="2" id="KW-0227">DNA damage</keyword>
<feature type="compositionally biased region" description="Polar residues" evidence="4">
    <location>
        <begin position="194"/>
        <end position="207"/>
    </location>
</feature>
<name>A0A0D2ESH8_9EURO</name>